<dbReference type="SUPFAM" id="SSF46785">
    <property type="entry name" value="Winged helix' DNA-binding domain"/>
    <property type="match status" value="1"/>
</dbReference>
<dbReference type="PANTHER" id="PTHR37318">
    <property type="entry name" value="BSL7504 PROTEIN"/>
    <property type="match status" value="1"/>
</dbReference>
<dbReference type="Gene3D" id="1.10.10.10">
    <property type="entry name" value="Winged helix-like DNA-binding domain superfamily/Winged helix DNA-binding domain"/>
    <property type="match status" value="1"/>
</dbReference>
<dbReference type="InterPro" id="IPR036388">
    <property type="entry name" value="WH-like_DNA-bd_sf"/>
</dbReference>
<keyword evidence="2" id="KW-0238">DNA-binding</keyword>
<dbReference type="InterPro" id="IPR027395">
    <property type="entry name" value="WH_DNA-bd_dom"/>
</dbReference>
<gene>
    <name evidence="2" type="ORF">SAMN04487819_11923</name>
</gene>
<dbReference type="EMBL" id="FOMZ01000019">
    <property type="protein sequence ID" value="SFE63343.1"/>
    <property type="molecule type" value="Genomic_DNA"/>
</dbReference>
<dbReference type="AlphaFoldDB" id="A0A1I2C674"/>
<dbReference type="RefSeq" id="WP_092929775.1">
    <property type="nucleotide sequence ID" value="NZ_FOMZ01000019.1"/>
</dbReference>
<evidence type="ECO:0000313" key="3">
    <source>
        <dbReference type="Proteomes" id="UP000198716"/>
    </source>
</evidence>
<dbReference type="PANTHER" id="PTHR37318:SF1">
    <property type="entry name" value="BSL7504 PROTEIN"/>
    <property type="match status" value="1"/>
</dbReference>
<evidence type="ECO:0000313" key="2">
    <source>
        <dbReference type="EMBL" id="SFE63343.1"/>
    </source>
</evidence>
<feature type="domain" description="Winged helix DNA-binding" evidence="1">
    <location>
        <begin position="20"/>
        <end position="99"/>
    </location>
</feature>
<dbReference type="GO" id="GO:0003677">
    <property type="term" value="F:DNA binding"/>
    <property type="evidence" value="ECO:0007669"/>
    <property type="project" value="UniProtKB-KW"/>
</dbReference>
<evidence type="ECO:0000259" key="1">
    <source>
        <dbReference type="Pfam" id="PF13601"/>
    </source>
</evidence>
<proteinExistence type="predicted"/>
<organism evidence="2 3">
    <name type="scientific">Actinopolyspora alba</name>
    <dbReference type="NCBI Taxonomy" id="673379"/>
    <lineage>
        <taxon>Bacteria</taxon>
        <taxon>Bacillati</taxon>
        <taxon>Actinomycetota</taxon>
        <taxon>Actinomycetes</taxon>
        <taxon>Actinopolysporales</taxon>
        <taxon>Actinopolysporaceae</taxon>
        <taxon>Actinopolyspora</taxon>
        <taxon>Actinopolyspora alba group</taxon>
    </lineage>
</organism>
<sequence length="108" mass="12318">MSESGSHPRHALDQLIHTPVRLSIVSALAEAEQVEFRFLRDSIEVSDSLLAKHLATLEEADYITAVKGHVLRRPRTWYSLTANGRRAFDDYLAALRRIVDHHAEEERS</sequence>
<keyword evidence="3" id="KW-1185">Reference proteome</keyword>
<dbReference type="Pfam" id="PF13601">
    <property type="entry name" value="HTH_34"/>
    <property type="match status" value="1"/>
</dbReference>
<accession>A0A1I2C674</accession>
<dbReference type="InterPro" id="IPR036390">
    <property type="entry name" value="WH_DNA-bd_sf"/>
</dbReference>
<reference evidence="3" key="1">
    <citation type="submission" date="2016-10" db="EMBL/GenBank/DDBJ databases">
        <authorList>
            <person name="Varghese N."/>
            <person name="Submissions S."/>
        </authorList>
    </citation>
    <scope>NUCLEOTIDE SEQUENCE [LARGE SCALE GENOMIC DNA]</scope>
    <source>
        <strain evidence="3">DSM 45004</strain>
    </source>
</reference>
<dbReference type="Proteomes" id="UP000198716">
    <property type="component" value="Unassembled WGS sequence"/>
</dbReference>
<protein>
    <submittedName>
        <fullName evidence="2">DNA-binding transcriptional regulator, MarR family</fullName>
    </submittedName>
</protein>
<name>A0A1I2C674_9ACTN</name>